<gene>
    <name evidence="2" type="ORF">JDN41_05155</name>
</gene>
<dbReference type="RefSeq" id="WP_037234302.1">
    <property type="nucleotide sequence ID" value="NZ_JAEMUK010000009.1"/>
</dbReference>
<name>A0A8I1G9D0_9HYPH</name>
<dbReference type="EMBL" id="JAEMUK010000009">
    <property type="protein sequence ID" value="MBJ7542942.1"/>
    <property type="molecule type" value="Genomic_DNA"/>
</dbReference>
<evidence type="ECO:0000313" key="2">
    <source>
        <dbReference type="EMBL" id="MBJ7542942.1"/>
    </source>
</evidence>
<keyword evidence="3" id="KW-1185">Reference proteome</keyword>
<evidence type="ECO:0000256" key="1">
    <source>
        <dbReference type="SAM" id="Phobius"/>
    </source>
</evidence>
<accession>A0A8I1G9D0</accession>
<dbReference type="Proteomes" id="UP000623250">
    <property type="component" value="Unassembled WGS sequence"/>
</dbReference>
<dbReference type="AlphaFoldDB" id="A0A8I1G9D0"/>
<sequence length="82" mass="8497">MLLSVACAGLALRSRFISALLGGAAKVGRNPAAGSGYRYFRASLTVHALATVVGVLIEVPVMSVVKIVNSSKARGSRRGRGR</sequence>
<evidence type="ECO:0000313" key="3">
    <source>
        <dbReference type="Proteomes" id="UP000623250"/>
    </source>
</evidence>
<keyword evidence="1" id="KW-0812">Transmembrane</keyword>
<keyword evidence="1" id="KW-0472">Membrane</keyword>
<reference evidence="2 3" key="1">
    <citation type="submission" date="2020-12" db="EMBL/GenBank/DDBJ databases">
        <title>Revised draft genomes of Rhodomicrobium vannielii ATCC 17100 and Rhodomicrobium udaipurense JA643.</title>
        <authorList>
            <person name="Conners E.M."/>
            <person name="Davenport E.J."/>
            <person name="Bose A."/>
        </authorList>
    </citation>
    <scope>NUCLEOTIDE SEQUENCE [LARGE SCALE GENOMIC DNA]</scope>
    <source>
        <strain evidence="2 3">JA643</strain>
    </source>
</reference>
<keyword evidence="1" id="KW-1133">Transmembrane helix</keyword>
<proteinExistence type="predicted"/>
<protein>
    <submittedName>
        <fullName evidence="2">Uncharacterized protein</fullName>
    </submittedName>
</protein>
<organism evidence="2 3">
    <name type="scientific">Rhodomicrobium udaipurense</name>
    <dbReference type="NCBI Taxonomy" id="1202716"/>
    <lineage>
        <taxon>Bacteria</taxon>
        <taxon>Pseudomonadati</taxon>
        <taxon>Pseudomonadota</taxon>
        <taxon>Alphaproteobacteria</taxon>
        <taxon>Hyphomicrobiales</taxon>
        <taxon>Hyphomicrobiaceae</taxon>
        <taxon>Rhodomicrobium</taxon>
    </lineage>
</organism>
<feature type="transmembrane region" description="Helical" evidence="1">
    <location>
        <begin position="48"/>
        <end position="68"/>
    </location>
</feature>
<comment type="caution">
    <text evidence="2">The sequence shown here is derived from an EMBL/GenBank/DDBJ whole genome shotgun (WGS) entry which is preliminary data.</text>
</comment>